<keyword evidence="4" id="KW-1185">Reference proteome</keyword>
<reference evidence="3 4" key="1">
    <citation type="journal article" date="2018" name="Mar. Genomics">
        <title>Complete genome sequence of Marinifilaceae bacterium strain SPP2, isolated from the Antarctic marine sediment.</title>
        <authorList>
            <person name="Watanabe M."/>
            <person name="Kojima H."/>
            <person name="Fukui M."/>
        </authorList>
    </citation>
    <scope>NUCLEOTIDE SEQUENCE [LARGE SCALE GENOMIC DNA]</scope>
    <source>
        <strain evidence="3 4">SPP2</strain>
    </source>
</reference>
<gene>
    <name evidence="3" type="ORF">ALGA_4243</name>
</gene>
<proteinExistence type="predicted"/>
<name>A0A1Y1CQJ8_9BACT</name>
<keyword evidence="2" id="KW-0472">Membrane</keyword>
<reference evidence="4" key="2">
    <citation type="journal article" date="2020" name="Antonie Van Leeuwenhoek">
        <title>Labilibaculum antarcticum sp. nov., a novel facultative anaerobic, psychrotorelant bacterium isolated from marine sediment of Antarctica.</title>
        <authorList>
            <person name="Watanabe M."/>
            <person name="Kojima H."/>
            <person name="Fukui M."/>
        </authorList>
    </citation>
    <scope>NUCLEOTIDE SEQUENCE [LARGE SCALE GENOMIC DNA]</scope>
    <source>
        <strain evidence="4">SPP2</strain>
    </source>
</reference>
<dbReference type="KEGG" id="mbas:ALGA_4243"/>
<dbReference type="EMBL" id="AP018042">
    <property type="protein sequence ID" value="BAX82534.1"/>
    <property type="molecule type" value="Genomic_DNA"/>
</dbReference>
<keyword evidence="2" id="KW-1133">Transmembrane helix</keyword>
<dbReference type="Proteomes" id="UP000218267">
    <property type="component" value="Chromosome"/>
</dbReference>
<sequence>MENFKNAFNIVLTILLVVVLYFVVSGNSKLKETQNTINQVNSELSVLKDSIGKTQESLTLVLNKLAFTENELKILKNERDILELEELQRRTKNKAELKVLKVKILEKEEKKKELQKHANTFEL</sequence>
<dbReference type="AlphaFoldDB" id="A0A1Y1CQJ8"/>
<feature type="coiled-coil region" evidence="1">
    <location>
        <begin position="30"/>
        <end position="117"/>
    </location>
</feature>
<evidence type="ECO:0000256" key="1">
    <source>
        <dbReference type="SAM" id="Coils"/>
    </source>
</evidence>
<evidence type="ECO:0000313" key="3">
    <source>
        <dbReference type="EMBL" id="BAX82534.1"/>
    </source>
</evidence>
<evidence type="ECO:0000313" key="4">
    <source>
        <dbReference type="Proteomes" id="UP000218267"/>
    </source>
</evidence>
<dbReference type="RefSeq" id="WP_096432932.1">
    <property type="nucleotide sequence ID" value="NZ_AP018042.1"/>
</dbReference>
<feature type="transmembrane region" description="Helical" evidence="2">
    <location>
        <begin position="6"/>
        <end position="24"/>
    </location>
</feature>
<keyword evidence="1" id="KW-0175">Coiled coil</keyword>
<organism evidence="3 4">
    <name type="scientific">Labilibaculum antarcticum</name>
    <dbReference type="NCBI Taxonomy" id="1717717"/>
    <lineage>
        <taxon>Bacteria</taxon>
        <taxon>Pseudomonadati</taxon>
        <taxon>Bacteroidota</taxon>
        <taxon>Bacteroidia</taxon>
        <taxon>Marinilabiliales</taxon>
        <taxon>Marinifilaceae</taxon>
        <taxon>Labilibaculum</taxon>
    </lineage>
</organism>
<dbReference type="OrthoDB" id="9923699at2"/>
<keyword evidence="2" id="KW-0812">Transmembrane</keyword>
<evidence type="ECO:0000256" key="2">
    <source>
        <dbReference type="SAM" id="Phobius"/>
    </source>
</evidence>
<protein>
    <submittedName>
        <fullName evidence="3">Uncharacterized protein</fullName>
    </submittedName>
</protein>
<accession>A0A1Y1CQJ8</accession>